<accession>A0A9W4U142</accession>
<feature type="compositionally biased region" description="Basic and acidic residues" evidence="6">
    <location>
        <begin position="258"/>
        <end position="267"/>
    </location>
</feature>
<evidence type="ECO:0000256" key="3">
    <source>
        <dbReference type="ARBA" id="ARBA00022777"/>
    </source>
</evidence>
<dbReference type="GO" id="GO:0000165">
    <property type="term" value="P:MAPK cascade"/>
    <property type="evidence" value="ECO:0007669"/>
    <property type="project" value="UniProtKB-ARBA"/>
</dbReference>
<protein>
    <recommendedName>
        <fullName evidence="7">Protein kinase domain-containing protein</fullName>
    </recommendedName>
</protein>
<evidence type="ECO:0000259" key="7">
    <source>
        <dbReference type="PROSITE" id="PS50011"/>
    </source>
</evidence>
<evidence type="ECO:0000313" key="9">
    <source>
        <dbReference type="Proteomes" id="UP001152885"/>
    </source>
</evidence>
<reference evidence="8" key="1">
    <citation type="submission" date="2022-12" db="EMBL/GenBank/DDBJ databases">
        <authorList>
            <person name="Brejova B."/>
        </authorList>
    </citation>
    <scope>NUCLEOTIDE SEQUENCE</scope>
</reference>
<feature type="region of interest" description="Disordered" evidence="6">
    <location>
        <begin position="120"/>
        <end position="164"/>
    </location>
</feature>
<dbReference type="PROSITE" id="PS50011">
    <property type="entry name" value="PROTEIN_KINASE_DOM"/>
    <property type="match status" value="1"/>
</dbReference>
<keyword evidence="3" id="KW-0418">Kinase</keyword>
<proteinExistence type="predicted"/>
<feature type="binding site" evidence="5">
    <location>
        <position position="773"/>
    </location>
    <ligand>
        <name>ATP</name>
        <dbReference type="ChEBI" id="CHEBI:30616"/>
    </ligand>
</feature>
<feature type="compositionally biased region" description="Low complexity" evidence="6">
    <location>
        <begin position="152"/>
        <end position="161"/>
    </location>
</feature>
<dbReference type="Proteomes" id="UP001152885">
    <property type="component" value="Unassembled WGS sequence"/>
</dbReference>
<comment type="caution">
    <text evidence="8">The sequence shown here is derived from an EMBL/GenBank/DDBJ whole genome shotgun (WGS) entry which is preliminary data.</text>
</comment>
<dbReference type="SMART" id="SM00220">
    <property type="entry name" value="S_TKc"/>
    <property type="match status" value="1"/>
</dbReference>
<dbReference type="Gene3D" id="1.10.510.10">
    <property type="entry name" value="Transferase(Phosphotransferase) domain 1"/>
    <property type="match status" value="1"/>
</dbReference>
<dbReference type="FunFam" id="1.10.510.10:FF:000182">
    <property type="entry name" value="MAP kinase kinase kinase mkh1"/>
    <property type="match status" value="1"/>
</dbReference>
<dbReference type="OrthoDB" id="266718at2759"/>
<feature type="region of interest" description="Disordered" evidence="6">
    <location>
        <begin position="258"/>
        <end position="292"/>
    </location>
</feature>
<dbReference type="InterPro" id="IPR011009">
    <property type="entry name" value="Kinase-like_dom_sf"/>
</dbReference>
<organism evidence="8 9">
    <name type="scientific">Candida verbasci</name>
    <dbReference type="NCBI Taxonomy" id="1227364"/>
    <lineage>
        <taxon>Eukaryota</taxon>
        <taxon>Fungi</taxon>
        <taxon>Dikarya</taxon>
        <taxon>Ascomycota</taxon>
        <taxon>Saccharomycotina</taxon>
        <taxon>Pichiomycetes</taxon>
        <taxon>Debaryomycetaceae</taxon>
        <taxon>Candida/Lodderomyces clade</taxon>
        <taxon>Candida</taxon>
    </lineage>
</organism>
<evidence type="ECO:0000256" key="4">
    <source>
        <dbReference type="ARBA" id="ARBA00022840"/>
    </source>
</evidence>
<keyword evidence="1" id="KW-0808">Transferase</keyword>
<name>A0A9W4U142_9ASCO</name>
<dbReference type="GO" id="GO:0030447">
    <property type="term" value="P:filamentous growth"/>
    <property type="evidence" value="ECO:0007669"/>
    <property type="project" value="UniProtKB-ARBA"/>
</dbReference>
<dbReference type="Pfam" id="PF00069">
    <property type="entry name" value="Pkinase"/>
    <property type="match status" value="1"/>
</dbReference>
<dbReference type="InterPro" id="IPR017441">
    <property type="entry name" value="Protein_kinase_ATP_BS"/>
</dbReference>
<dbReference type="PANTHER" id="PTHR48016">
    <property type="entry name" value="MAP KINASE KINASE KINASE SSK2-RELATED-RELATED"/>
    <property type="match status" value="1"/>
</dbReference>
<evidence type="ECO:0000256" key="2">
    <source>
        <dbReference type="ARBA" id="ARBA00022741"/>
    </source>
</evidence>
<feature type="region of interest" description="Disordered" evidence="6">
    <location>
        <begin position="37"/>
        <end position="72"/>
    </location>
</feature>
<keyword evidence="9" id="KW-1185">Reference proteome</keyword>
<dbReference type="InterPro" id="IPR008271">
    <property type="entry name" value="Ser/Thr_kinase_AS"/>
</dbReference>
<evidence type="ECO:0000313" key="8">
    <source>
        <dbReference type="EMBL" id="CAI5760771.1"/>
    </source>
</evidence>
<dbReference type="GO" id="GO:0004672">
    <property type="term" value="F:protein kinase activity"/>
    <property type="evidence" value="ECO:0007669"/>
    <property type="project" value="InterPro"/>
</dbReference>
<dbReference type="SUPFAM" id="SSF56112">
    <property type="entry name" value="Protein kinase-like (PK-like)"/>
    <property type="match status" value="1"/>
</dbReference>
<feature type="compositionally biased region" description="Polar residues" evidence="6">
    <location>
        <begin position="61"/>
        <end position="72"/>
    </location>
</feature>
<dbReference type="SUPFAM" id="SSF47769">
    <property type="entry name" value="SAM/Pointed domain"/>
    <property type="match status" value="1"/>
</dbReference>
<gene>
    <name evidence="8" type="ORF">CANVERA_P5279</name>
</gene>
<feature type="compositionally biased region" description="Low complexity" evidence="6">
    <location>
        <begin position="39"/>
        <end position="58"/>
    </location>
</feature>
<evidence type="ECO:0000256" key="6">
    <source>
        <dbReference type="SAM" id="MobiDB-lite"/>
    </source>
</evidence>
<dbReference type="PANTHER" id="PTHR48016:SF48">
    <property type="entry name" value="SERINE_THREONINE-PROTEIN KINASE BCK1_SLK1_SSP31"/>
    <property type="match status" value="1"/>
</dbReference>
<feature type="compositionally biased region" description="Polar residues" evidence="6">
    <location>
        <begin position="444"/>
        <end position="456"/>
    </location>
</feature>
<dbReference type="AlphaFoldDB" id="A0A9W4U142"/>
<dbReference type="PROSITE" id="PS00107">
    <property type="entry name" value="PROTEIN_KINASE_ATP"/>
    <property type="match status" value="1"/>
</dbReference>
<feature type="compositionally biased region" description="Low complexity" evidence="6">
    <location>
        <begin position="120"/>
        <end position="136"/>
    </location>
</feature>
<feature type="domain" description="Protein kinase" evidence="7">
    <location>
        <begin position="744"/>
        <end position="999"/>
    </location>
</feature>
<feature type="compositionally biased region" description="Low complexity" evidence="6">
    <location>
        <begin position="273"/>
        <end position="284"/>
    </location>
</feature>
<dbReference type="EMBL" id="CANTUO010000007">
    <property type="protein sequence ID" value="CAI5760771.1"/>
    <property type="molecule type" value="Genomic_DNA"/>
</dbReference>
<sequence>MNSINNNNNNNYITSKNIKDVNRRSISYEYQRIKPPLPISISTTSSSSSTNTTINSRNNSKDNLTLQQPRVTSDSIMYNNSISKDDFKFVSPVIESPTQSLNSNAVNSIISNYNYSKSSVDLQKTQSSSQQQQQQQPPAPPPIDYSHNRQNSESSTVSGSSIEQQNKDKRFVRYAMGSNNHSSKWNINNVLKWLDKHNFNNSWKETFRRNEISGNRFLELENFEKDSIIWQQFSKYLDCNDALNSIDRFIELLRNEDKDKEPKEETRRHHKSTSSISSSEVSPSFFKKHKDQMKNEYRKSGILNTIRKYGGDKIKSKGNRNSALEIPSFEPLELQPQQIQQSPISPTFSIESLSIDEKYLPKQQGNDQMILVTKENRTFTPIKVDFSNIKSSIINQLGLIEIGTITFHLTDFNSKEGEALPDEILFKLVKQGIKLLVKQELRSPQGTNISTTSSDSKSFDEGSQKTYPATPQYLLQNKNDPKVDYWNFKELSRINEKKNLPLRDSKPFPLKLPNKEKPPLQVKPSFRVLRKNEIDFDERRRKSSNENHPTLINNIYSSSVSDLKKSPISASTIINDTKKSLKAKRAAPPPPIKRKETEDEFFMKRTITPRIEQDEYFMKPASSTPKFEEDEFFMKPMKSVKMNVRPPIEEVYNNLEKYFPHTDLDQPIIDDSKISRTFSNANEYTPVKRMKTIRGVANEAKRKVSLSRSNTTKMWGQKVTEVTSIDRFISKTCNKTGNFQEFAWIKGELIGRGSFGEVYLGFNVTTGEMLAVKQCKYNSIGLDVLIKEVETMKDLDHLNIVQYLGYQQTKTTYSLFLEYVAGGSIASCLLSYGKFDSELIQYLTKQVLKGLNYLHKNNIIHRDLKADNLLLELDGICKIGDFGISKKTINVDGPYQNENGSIQGTIFWMAPEVIQNQDGYSAKIDIWSLGCVVLEMFNGKRPWDNTGAMQAIYNIGRMKSHPPINPEIEECAKNFIKKCFTLDPNYRPTAAELLEDEFMKPKNEFNFNLHPLYKIINKS</sequence>
<evidence type="ECO:0000256" key="1">
    <source>
        <dbReference type="ARBA" id="ARBA00022679"/>
    </source>
</evidence>
<dbReference type="InterPro" id="IPR000719">
    <property type="entry name" value="Prot_kinase_dom"/>
</dbReference>
<feature type="region of interest" description="Disordered" evidence="6">
    <location>
        <begin position="444"/>
        <end position="469"/>
    </location>
</feature>
<feature type="region of interest" description="Disordered" evidence="6">
    <location>
        <begin position="500"/>
        <end position="520"/>
    </location>
</feature>
<dbReference type="InterPro" id="IPR013761">
    <property type="entry name" value="SAM/pointed_sf"/>
</dbReference>
<dbReference type="Gene3D" id="1.10.150.50">
    <property type="entry name" value="Transcription Factor, Ets-1"/>
    <property type="match status" value="1"/>
</dbReference>
<dbReference type="GO" id="GO:0005524">
    <property type="term" value="F:ATP binding"/>
    <property type="evidence" value="ECO:0007669"/>
    <property type="project" value="UniProtKB-UniRule"/>
</dbReference>
<dbReference type="PROSITE" id="PS00108">
    <property type="entry name" value="PROTEIN_KINASE_ST"/>
    <property type="match status" value="1"/>
</dbReference>
<evidence type="ECO:0000256" key="5">
    <source>
        <dbReference type="PROSITE-ProRule" id="PRU10141"/>
    </source>
</evidence>
<keyword evidence="2 5" id="KW-0547">Nucleotide-binding</keyword>
<dbReference type="InterPro" id="IPR050538">
    <property type="entry name" value="MAP_kinase_kinase_kinase"/>
</dbReference>
<keyword evidence="4 5" id="KW-0067">ATP-binding</keyword>